<gene>
    <name evidence="1" type="ORF">PSON_ATCC_30995.1.T1950016</name>
</gene>
<proteinExistence type="predicted"/>
<reference evidence="1" key="1">
    <citation type="submission" date="2021-01" db="EMBL/GenBank/DDBJ databases">
        <authorList>
            <consortium name="Genoscope - CEA"/>
            <person name="William W."/>
        </authorList>
    </citation>
    <scope>NUCLEOTIDE SEQUENCE</scope>
</reference>
<name>A0A8S1RMX2_9CILI</name>
<keyword evidence="2" id="KW-1185">Reference proteome</keyword>
<dbReference type="Proteomes" id="UP000692954">
    <property type="component" value="Unassembled WGS sequence"/>
</dbReference>
<sequence length="154" mass="18844">MFNAVSPDQLALLNLTKFLDLIFQEMMKEQVFKIKQLNIDYKKYLNLLLKERDNQFQYKLQKTGEKYLFSRGADSILLDYERLYNEQLNKNEYHQLKQRLYKYGKIGLRTLVLSKKNQKNKNFRNGIRFVNKHYNSQKIERRQCRFCKMNQKKL</sequence>
<organism evidence="1 2">
    <name type="scientific">Paramecium sonneborni</name>
    <dbReference type="NCBI Taxonomy" id="65129"/>
    <lineage>
        <taxon>Eukaryota</taxon>
        <taxon>Sar</taxon>
        <taxon>Alveolata</taxon>
        <taxon>Ciliophora</taxon>
        <taxon>Intramacronucleata</taxon>
        <taxon>Oligohymenophorea</taxon>
        <taxon>Peniculida</taxon>
        <taxon>Parameciidae</taxon>
        <taxon>Paramecium</taxon>
    </lineage>
</organism>
<dbReference type="EMBL" id="CAJJDN010000195">
    <property type="protein sequence ID" value="CAD8128743.1"/>
    <property type="molecule type" value="Genomic_DNA"/>
</dbReference>
<evidence type="ECO:0000313" key="2">
    <source>
        <dbReference type="Proteomes" id="UP000692954"/>
    </source>
</evidence>
<comment type="caution">
    <text evidence="1">The sequence shown here is derived from an EMBL/GenBank/DDBJ whole genome shotgun (WGS) entry which is preliminary data.</text>
</comment>
<accession>A0A8S1RMX2</accession>
<evidence type="ECO:0000313" key="1">
    <source>
        <dbReference type="EMBL" id="CAD8128743.1"/>
    </source>
</evidence>
<dbReference type="AlphaFoldDB" id="A0A8S1RMX2"/>
<protein>
    <submittedName>
        <fullName evidence="1">Uncharacterized protein</fullName>
    </submittedName>
</protein>